<keyword evidence="3 5" id="KW-0378">Hydrolase</keyword>
<dbReference type="EC" id="3.4.21.89" evidence="3"/>
<dbReference type="AlphaFoldDB" id="A0A367GNU5"/>
<evidence type="ECO:0000256" key="1">
    <source>
        <dbReference type="ARBA" id="ARBA00009370"/>
    </source>
</evidence>
<dbReference type="OrthoDB" id="9802919at2"/>
<reference evidence="5 6" key="1">
    <citation type="submission" date="2018-05" db="EMBL/GenBank/DDBJ databases">
        <title>Mucilaginibacter hurinus sp. nov., isolated from briquette warehouse soil.</title>
        <authorList>
            <person name="Choi L."/>
        </authorList>
    </citation>
    <scope>NUCLEOTIDE SEQUENCE [LARGE SCALE GENOMIC DNA]</scope>
    <source>
        <strain evidence="5 6">ZR32</strain>
    </source>
</reference>
<name>A0A367GNU5_9SPHI</name>
<dbReference type="NCBIfam" id="TIGR02227">
    <property type="entry name" value="sigpep_I_bact"/>
    <property type="match status" value="1"/>
</dbReference>
<dbReference type="InterPro" id="IPR000223">
    <property type="entry name" value="Pept_S26A_signal_pept_1"/>
</dbReference>
<keyword evidence="6" id="KW-1185">Reference proteome</keyword>
<comment type="catalytic activity">
    <reaction evidence="3">
        <text>Cleavage of hydrophobic, N-terminal signal or leader sequences from secreted and periplasmic proteins.</text>
        <dbReference type="EC" id="3.4.21.89"/>
    </reaction>
</comment>
<dbReference type="GO" id="GO:0009003">
    <property type="term" value="F:signal peptidase activity"/>
    <property type="evidence" value="ECO:0007669"/>
    <property type="project" value="UniProtKB-EC"/>
</dbReference>
<proteinExistence type="inferred from homology"/>
<feature type="domain" description="Peptidase S26" evidence="4">
    <location>
        <begin position="8"/>
        <end position="197"/>
    </location>
</feature>
<gene>
    <name evidence="5" type="primary">lepB</name>
    <name evidence="5" type="ORF">DJ568_08155</name>
</gene>
<dbReference type="InterPro" id="IPR036286">
    <property type="entry name" value="LexA/Signal_pep-like_sf"/>
</dbReference>
<dbReference type="Pfam" id="PF10502">
    <property type="entry name" value="Peptidase_S26"/>
    <property type="match status" value="1"/>
</dbReference>
<keyword evidence="3" id="KW-0645">Protease</keyword>
<sequence>MVGRVTHAIDIYNVPTSANQPAIQPGTRLIASSLKRPVTGAFIVFNHREQGVNIFRCIGKENDIIEVKDATVYRNNVKIGEPYVWNEYVINNLQLGEVEGYFKSMGIEVQPIGADSFSVTLSENQLKEYRLSLKRRILPGTPNALHLDFKSRGFTPDNFGPVKVPAKSYFLLGDNRHDAMDSRYLGFINEKDIISTAISH</sequence>
<dbReference type="GO" id="GO:0016020">
    <property type="term" value="C:membrane"/>
    <property type="evidence" value="ECO:0007669"/>
    <property type="project" value="UniProtKB-SubCell"/>
</dbReference>
<comment type="caution">
    <text evidence="5">The sequence shown here is derived from an EMBL/GenBank/DDBJ whole genome shotgun (WGS) entry which is preliminary data.</text>
</comment>
<evidence type="ECO:0000256" key="2">
    <source>
        <dbReference type="ARBA" id="ARBA00019232"/>
    </source>
</evidence>
<dbReference type="GO" id="GO:0004252">
    <property type="term" value="F:serine-type endopeptidase activity"/>
    <property type="evidence" value="ECO:0007669"/>
    <property type="project" value="InterPro"/>
</dbReference>
<comment type="similarity">
    <text evidence="1 3">Belongs to the peptidase S26 family.</text>
</comment>
<dbReference type="PANTHER" id="PTHR43390:SF1">
    <property type="entry name" value="CHLOROPLAST PROCESSING PEPTIDASE"/>
    <property type="match status" value="1"/>
</dbReference>
<dbReference type="InterPro" id="IPR019533">
    <property type="entry name" value="Peptidase_S26"/>
</dbReference>
<dbReference type="RefSeq" id="WP_114004777.1">
    <property type="nucleotide sequence ID" value="NZ_QGDC01000004.1"/>
</dbReference>
<protein>
    <recommendedName>
        <fullName evidence="2 3">Signal peptidase I</fullName>
        <ecNumber evidence="3">3.4.21.89</ecNumber>
    </recommendedName>
</protein>
<dbReference type="GO" id="GO:0006465">
    <property type="term" value="P:signal peptide processing"/>
    <property type="evidence" value="ECO:0007669"/>
    <property type="project" value="InterPro"/>
</dbReference>
<organism evidence="5 6">
    <name type="scientific">Mucilaginibacter hurinus</name>
    <dbReference type="NCBI Taxonomy" id="2201324"/>
    <lineage>
        <taxon>Bacteria</taxon>
        <taxon>Pseudomonadati</taxon>
        <taxon>Bacteroidota</taxon>
        <taxon>Sphingobacteriia</taxon>
        <taxon>Sphingobacteriales</taxon>
        <taxon>Sphingobacteriaceae</taxon>
        <taxon>Mucilaginibacter</taxon>
    </lineage>
</organism>
<evidence type="ECO:0000313" key="5">
    <source>
        <dbReference type="EMBL" id="RCH55154.1"/>
    </source>
</evidence>
<evidence type="ECO:0000313" key="6">
    <source>
        <dbReference type="Proteomes" id="UP000253209"/>
    </source>
</evidence>
<dbReference type="PANTHER" id="PTHR43390">
    <property type="entry name" value="SIGNAL PEPTIDASE I"/>
    <property type="match status" value="1"/>
</dbReference>
<dbReference type="PRINTS" id="PR00727">
    <property type="entry name" value="LEADERPTASE"/>
</dbReference>
<dbReference type="Gene3D" id="2.10.109.10">
    <property type="entry name" value="Umud Fragment, subunit A"/>
    <property type="match status" value="1"/>
</dbReference>
<evidence type="ECO:0000256" key="3">
    <source>
        <dbReference type="RuleBase" id="RU362042"/>
    </source>
</evidence>
<dbReference type="CDD" id="cd06530">
    <property type="entry name" value="S26_SPase_I"/>
    <property type="match status" value="1"/>
</dbReference>
<evidence type="ECO:0000259" key="4">
    <source>
        <dbReference type="Pfam" id="PF10502"/>
    </source>
</evidence>
<dbReference type="SUPFAM" id="SSF51306">
    <property type="entry name" value="LexA/Signal peptidase"/>
    <property type="match status" value="1"/>
</dbReference>
<dbReference type="EMBL" id="QGDC01000004">
    <property type="protein sequence ID" value="RCH55154.1"/>
    <property type="molecule type" value="Genomic_DNA"/>
</dbReference>
<comment type="subcellular location">
    <subcellularLocation>
        <location evidence="3">Membrane</location>
        <topology evidence="3">Single-pass type II membrane protein</topology>
    </subcellularLocation>
</comment>
<accession>A0A367GNU5</accession>
<dbReference type="Proteomes" id="UP000253209">
    <property type="component" value="Unassembled WGS sequence"/>
</dbReference>